<dbReference type="RefSeq" id="WP_254266749.1">
    <property type="nucleotide sequence ID" value="NZ_CP100400.1"/>
</dbReference>
<dbReference type="PROSITE" id="PS50110">
    <property type="entry name" value="RESPONSE_REGULATORY"/>
    <property type="match status" value="1"/>
</dbReference>
<evidence type="ECO:0000259" key="3">
    <source>
        <dbReference type="PROSITE" id="PS50110"/>
    </source>
</evidence>
<feature type="domain" description="Response regulatory" evidence="3">
    <location>
        <begin position="9"/>
        <end position="116"/>
    </location>
</feature>
<dbReference type="InterPro" id="IPR001789">
    <property type="entry name" value="Sig_transdc_resp-reg_receiver"/>
</dbReference>
<feature type="region of interest" description="Disordered" evidence="2">
    <location>
        <begin position="168"/>
        <end position="189"/>
    </location>
</feature>
<dbReference type="GeneID" id="73045138"/>
<dbReference type="SMART" id="SM00448">
    <property type="entry name" value="REC"/>
    <property type="match status" value="1"/>
</dbReference>
<evidence type="ECO:0000256" key="2">
    <source>
        <dbReference type="SAM" id="MobiDB-lite"/>
    </source>
</evidence>
<organism evidence="4 5">
    <name type="scientific">Halorussus aquaticus</name>
    <dbReference type="NCBI Taxonomy" id="2953748"/>
    <lineage>
        <taxon>Archaea</taxon>
        <taxon>Methanobacteriati</taxon>
        <taxon>Methanobacteriota</taxon>
        <taxon>Stenosarchaea group</taxon>
        <taxon>Halobacteria</taxon>
        <taxon>Halobacteriales</taxon>
        <taxon>Haladaptataceae</taxon>
        <taxon>Halorussus</taxon>
    </lineage>
</organism>
<comment type="caution">
    <text evidence="1">Lacks conserved residue(s) required for the propagation of feature annotation.</text>
</comment>
<evidence type="ECO:0000313" key="4">
    <source>
        <dbReference type="EMBL" id="MFC4824181.1"/>
    </source>
</evidence>
<evidence type="ECO:0000256" key="1">
    <source>
        <dbReference type="PROSITE-ProRule" id="PRU00169"/>
    </source>
</evidence>
<protein>
    <submittedName>
        <fullName evidence="4">Response regulator</fullName>
    </submittedName>
</protein>
<dbReference type="Proteomes" id="UP001595945">
    <property type="component" value="Unassembled WGS sequence"/>
</dbReference>
<dbReference type="Pfam" id="PF00072">
    <property type="entry name" value="Response_reg"/>
    <property type="match status" value="1"/>
</dbReference>
<evidence type="ECO:0000313" key="5">
    <source>
        <dbReference type="Proteomes" id="UP001595945"/>
    </source>
</evidence>
<reference evidence="4 5" key="1">
    <citation type="journal article" date="2019" name="Int. J. Syst. Evol. Microbiol.">
        <title>The Global Catalogue of Microorganisms (GCM) 10K type strain sequencing project: providing services to taxonomists for standard genome sequencing and annotation.</title>
        <authorList>
            <consortium name="The Broad Institute Genomics Platform"/>
            <consortium name="The Broad Institute Genome Sequencing Center for Infectious Disease"/>
            <person name="Wu L."/>
            <person name="Ma J."/>
        </authorList>
    </citation>
    <scope>NUCLEOTIDE SEQUENCE [LARGE SCALE GENOMIC DNA]</scope>
    <source>
        <strain evidence="4 5">XZYJ18</strain>
    </source>
</reference>
<dbReference type="InterPro" id="IPR013971">
    <property type="entry name" value="HalX_domain"/>
</dbReference>
<name>A0ABD5Q1W2_9EURY</name>
<proteinExistence type="predicted"/>
<dbReference type="AlphaFoldDB" id="A0ABD5Q1W2"/>
<sequence>MGGRESGPTVLLVDADPTLRALYDEWCSEVGSVSAVADAEAALATVGEEFDAVLTERRLPDATGRELVARLADGDRFTGFVTSATPTVDLADAPVDVYLRKPVSRDQFRATIERFEALSSADPAVRTCAALAERYRVLRAVTSAEERRSNEAFVRFVARYESLRRRHASEMADLPSPTADLRPISGPSA</sequence>
<dbReference type="InterPro" id="IPR011006">
    <property type="entry name" value="CheY-like_superfamily"/>
</dbReference>
<gene>
    <name evidence="4" type="ORF">ACFO9K_07890</name>
</gene>
<dbReference type="Gene3D" id="3.40.50.2300">
    <property type="match status" value="1"/>
</dbReference>
<dbReference type="SUPFAM" id="SSF52172">
    <property type="entry name" value="CheY-like"/>
    <property type="match status" value="1"/>
</dbReference>
<keyword evidence="5" id="KW-1185">Reference proteome</keyword>
<accession>A0ABD5Q1W2</accession>
<dbReference type="EMBL" id="JBHSHT010000001">
    <property type="protein sequence ID" value="MFC4824181.1"/>
    <property type="molecule type" value="Genomic_DNA"/>
</dbReference>
<comment type="caution">
    <text evidence="4">The sequence shown here is derived from an EMBL/GenBank/DDBJ whole genome shotgun (WGS) entry which is preliminary data.</text>
</comment>
<dbReference type="Pfam" id="PF08663">
    <property type="entry name" value="HalX"/>
    <property type="match status" value="1"/>
</dbReference>